<evidence type="ECO:0008006" key="4">
    <source>
        <dbReference type="Google" id="ProtNLM"/>
    </source>
</evidence>
<keyword evidence="3" id="KW-1185">Reference proteome</keyword>
<keyword evidence="1" id="KW-0175">Coiled coil</keyword>
<organism evidence="2 3">
    <name type="scientific">Pedobacter nyackensis</name>
    <dbReference type="NCBI Taxonomy" id="475255"/>
    <lineage>
        <taxon>Bacteria</taxon>
        <taxon>Pseudomonadati</taxon>
        <taxon>Bacteroidota</taxon>
        <taxon>Sphingobacteriia</taxon>
        <taxon>Sphingobacteriales</taxon>
        <taxon>Sphingobacteriaceae</taxon>
        <taxon>Pedobacter</taxon>
    </lineage>
</organism>
<dbReference type="Gene3D" id="3.40.50.300">
    <property type="entry name" value="P-loop containing nucleotide triphosphate hydrolases"/>
    <property type="match status" value="1"/>
</dbReference>
<evidence type="ECO:0000313" key="3">
    <source>
        <dbReference type="Proteomes" id="UP000192678"/>
    </source>
</evidence>
<evidence type="ECO:0000313" key="2">
    <source>
        <dbReference type="EMBL" id="SMC52517.1"/>
    </source>
</evidence>
<dbReference type="AlphaFoldDB" id="A0A1W1ZVT6"/>
<proteinExistence type="predicted"/>
<reference evidence="2 3" key="1">
    <citation type="submission" date="2017-04" db="EMBL/GenBank/DDBJ databases">
        <authorList>
            <person name="Afonso C.L."/>
            <person name="Miller P.J."/>
            <person name="Scott M.A."/>
            <person name="Spackman E."/>
            <person name="Goraichik I."/>
            <person name="Dimitrov K.M."/>
            <person name="Suarez D.L."/>
            <person name="Swayne D.E."/>
        </authorList>
    </citation>
    <scope>NUCLEOTIDE SEQUENCE [LARGE SCALE GENOMIC DNA]</scope>
    <source>
        <strain evidence="2 3">DSM 19625</strain>
    </source>
</reference>
<gene>
    <name evidence="2" type="ORF">SAMN04488101_10190</name>
</gene>
<dbReference type="Proteomes" id="UP000192678">
    <property type="component" value="Unassembled WGS sequence"/>
</dbReference>
<name>A0A1W1ZVT6_9SPHI</name>
<feature type="coiled-coil region" evidence="1">
    <location>
        <begin position="213"/>
        <end position="314"/>
    </location>
</feature>
<dbReference type="EMBL" id="FWYB01000001">
    <property type="protein sequence ID" value="SMC52517.1"/>
    <property type="molecule type" value="Genomic_DNA"/>
</dbReference>
<dbReference type="SUPFAM" id="SSF52540">
    <property type="entry name" value="P-loop containing nucleoside triphosphate hydrolases"/>
    <property type="match status" value="1"/>
</dbReference>
<sequence>MSKIKKITVSNLKAISSKTADFGGCTALIIGGNNKGKTSFLKSLPDRLRGIKPDVILKHGESEGYAEWELTTGEKFIWSFENRTKAGEKLTFISTDNIKTSINKEISTRFFPETFDIDKFLNDTPAKQKKTLQEICGLDFVDIDSRYKSAFEDRTFKNKKLAEEKLKDVSVDLTMRTDELPLDQLQLDILGVDNHNEKISGVEKGITSRQTAIKNNEAEIKRLKDLIINLETENTTSKKQIDDGKKWLLIPENKKKEQSDVDALKTKLQDAKDKNEKIKANNLKISNKQSLKIAENAANSADKLVKSIETERQELIKSSTLPEGFSFTDDGISFEGFALSKEQLSSSKIYIAALKLAAMNIGEVKTLHFDASFLDKNSLKDIEEWAAKEDLQLLIERPDFEGGEIEYQLTHA</sequence>
<dbReference type="OrthoDB" id="1092375at2"/>
<dbReference type="STRING" id="475255.SAMN04488101_10190"/>
<accession>A0A1W1ZVT6</accession>
<dbReference type="RefSeq" id="WP_084286698.1">
    <property type="nucleotide sequence ID" value="NZ_FWYB01000001.1"/>
</dbReference>
<protein>
    <recommendedName>
        <fullName evidence="4">AAA domain-containing protein</fullName>
    </recommendedName>
</protein>
<evidence type="ECO:0000256" key="1">
    <source>
        <dbReference type="SAM" id="Coils"/>
    </source>
</evidence>
<dbReference type="InterPro" id="IPR027417">
    <property type="entry name" value="P-loop_NTPase"/>
</dbReference>